<organism evidence="1 2">
    <name type="scientific">Novosphingobium mangrovi</name>
    <name type="common">ex Huang et al. 2023</name>
    <dbReference type="NCBI Taxonomy" id="2976432"/>
    <lineage>
        <taxon>Bacteria</taxon>
        <taxon>Pseudomonadati</taxon>
        <taxon>Pseudomonadota</taxon>
        <taxon>Alphaproteobacteria</taxon>
        <taxon>Sphingomonadales</taxon>
        <taxon>Sphingomonadaceae</taxon>
        <taxon>Novosphingobium</taxon>
    </lineage>
</organism>
<comment type="caution">
    <text evidence="1">The sequence shown here is derived from an EMBL/GenBank/DDBJ whole genome shotgun (WGS) entry which is preliminary data.</text>
</comment>
<proteinExistence type="predicted"/>
<evidence type="ECO:0000313" key="2">
    <source>
        <dbReference type="Proteomes" id="UP001165583"/>
    </source>
</evidence>
<dbReference type="EMBL" id="JANZXA010000005">
    <property type="protein sequence ID" value="MCT2399711.1"/>
    <property type="molecule type" value="Genomic_DNA"/>
</dbReference>
<name>A0ABT2I4H6_9SPHN</name>
<dbReference type="Proteomes" id="UP001165583">
    <property type="component" value="Unassembled WGS sequence"/>
</dbReference>
<evidence type="ECO:0000313" key="1">
    <source>
        <dbReference type="EMBL" id="MCT2399711.1"/>
    </source>
</evidence>
<reference evidence="1" key="1">
    <citation type="submission" date="2022-09" db="EMBL/GenBank/DDBJ databases">
        <title>Novosphingobium sp. Nov., a polycyclic aromatic hydrocarbon-degrading bacterium isolated form mangrove sediments in HongKong.</title>
        <authorList>
            <person name="Hu Z."/>
        </authorList>
    </citation>
    <scope>NUCLEOTIDE SEQUENCE</scope>
    <source>
        <strain evidence="1">HK4-1</strain>
    </source>
</reference>
<sequence>MRGAQTTRGQPLVALLAIFAGWIGGRATAWEAPVLTNDAVAMHAGAGGAVLSTVGFVVDGRAGPQSLPGLASPVYASAYPPASVGGFLSAYGTRYPGGFVAFQPTIAGAMPPAPVVVRPLGVWDPSGSVWGASARSLMPASGRVGFVDSALRGSNPPFFSPDPQLPRASAAPQAVPPVPLPQPARVTRWSFDTWALLRNDAGQGLSSGVLPAAYGASQTGAVLRYLVDSTSPYRPTIYARTTTALGQFRENSVALGLSGRPLPTVPVVAAIEGRLTDYEGQSRFQPAAFVYTQLPPIALPHDLQAEAYLQGGYVGGEFSTPFADGQVRVDRRVLRLGAAEARLGGGLWGGAQKGAARLDMGPSATVTLPLSRRVFGRIALDWRVRVAGNAEPGSGPAVTLSAGF</sequence>
<keyword evidence="2" id="KW-1185">Reference proteome</keyword>
<evidence type="ECO:0008006" key="3">
    <source>
        <dbReference type="Google" id="ProtNLM"/>
    </source>
</evidence>
<gene>
    <name evidence="1" type="ORF">NZK81_09115</name>
</gene>
<protein>
    <recommendedName>
        <fullName evidence="3">Bacterial surface antigen (D15) domain-containing protein</fullName>
    </recommendedName>
</protein>
<dbReference type="RefSeq" id="WP_260045817.1">
    <property type="nucleotide sequence ID" value="NZ_JANZXA010000005.1"/>
</dbReference>
<accession>A0ABT2I4H6</accession>